<reference evidence="1" key="1">
    <citation type="submission" date="2023-02" db="EMBL/GenBank/DDBJ databases">
        <title>Description and genomic characterization of Salipiger bruguierae sp. nov., isolated from the sediment of mangrove plant Bruguiera sexangula.</title>
        <authorList>
            <person name="Long M."/>
        </authorList>
    </citation>
    <scope>NUCLEOTIDE SEQUENCE</scope>
    <source>
        <strain evidence="1">H15</strain>
        <plasmid evidence="1">unnamed4</plasmid>
    </source>
</reference>
<accession>A0AAU8ARL4</accession>
<organism evidence="1">
    <name type="scientific">Alloyangia sp. H15</name>
    <dbReference type="NCBI Taxonomy" id="3029062"/>
    <lineage>
        <taxon>Bacteria</taxon>
        <taxon>Pseudomonadati</taxon>
        <taxon>Pseudomonadota</taxon>
        <taxon>Alphaproteobacteria</taxon>
        <taxon>Rhodobacterales</taxon>
        <taxon>Roseobacteraceae</taxon>
        <taxon>Alloyangia</taxon>
    </lineage>
</organism>
<geneLocation type="plasmid" evidence="1">
    <name>unnamed4</name>
</geneLocation>
<name>A0AAU8ARL4_9RHOB</name>
<protein>
    <submittedName>
        <fullName evidence="1">Uncharacterized protein</fullName>
    </submittedName>
</protein>
<proteinExistence type="predicted"/>
<evidence type="ECO:0000313" key="1">
    <source>
        <dbReference type="EMBL" id="XCC97639.1"/>
    </source>
</evidence>
<dbReference type="EMBL" id="CP123389">
    <property type="protein sequence ID" value="XCC97639.1"/>
    <property type="molecule type" value="Genomic_DNA"/>
</dbReference>
<dbReference type="AlphaFoldDB" id="A0AAU8ARL4"/>
<sequence>MIDDLPIPLNDSAGFRTAAGLFDVRMDGPSKIDAIFSYIL</sequence>
<gene>
    <name evidence="1" type="ORF">PVT71_27435</name>
</gene>
<keyword evidence="1" id="KW-0614">Plasmid</keyword>
<dbReference type="RefSeq" id="WP_353476529.1">
    <property type="nucleotide sequence ID" value="NZ_CP123389.1"/>
</dbReference>